<proteinExistence type="predicted"/>
<dbReference type="GO" id="GO:0016787">
    <property type="term" value="F:hydrolase activity"/>
    <property type="evidence" value="ECO:0007669"/>
    <property type="project" value="UniProtKB-KW"/>
</dbReference>
<feature type="transmembrane region" description="Helical" evidence="2">
    <location>
        <begin position="96"/>
        <end position="114"/>
    </location>
</feature>
<comment type="caution">
    <text evidence="4">The sequence shown here is derived from an EMBL/GenBank/DDBJ whole genome shotgun (WGS) entry which is preliminary data.</text>
</comment>
<feature type="domain" description="M23ase beta-sheet core" evidence="3">
    <location>
        <begin position="189"/>
        <end position="281"/>
    </location>
</feature>
<keyword evidence="2" id="KW-1133">Transmembrane helix</keyword>
<keyword evidence="4" id="KW-0378">Hydrolase</keyword>
<evidence type="ECO:0000259" key="3">
    <source>
        <dbReference type="Pfam" id="PF01551"/>
    </source>
</evidence>
<name>A0ABV1MNY0_9BACI</name>
<dbReference type="Proteomes" id="UP001478862">
    <property type="component" value="Unassembled WGS sequence"/>
</dbReference>
<feature type="transmembrane region" description="Helical" evidence="2">
    <location>
        <begin position="6"/>
        <end position="26"/>
    </location>
</feature>
<dbReference type="InterPro" id="IPR011055">
    <property type="entry name" value="Dup_hybrid_motif"/>
</dbReference>
<organism evidence="4 5">
    <name type="scientific">Lysinibacillus zambalensis</name>
    <dbReference type="NCBI Taxonomy" id="3160866"/>
    <lineage>
        <taxon>Bacteria</taxon>
        <taxon>Bacillati</taxon>
        <taxon>Bacillota</taxon>
        <taxon>Bacilli</taxon>
        <taxon>Bacillales</taxon>
        <taxon>Bacillaceae</taxon>
        <taxon>Lysinibacillus</taxon>
    </lineage>
</organism>
<evidence type="ECO:0000313" key="4">
    <source>
        <dbReference type="EMBL" id="MEQ6353604.1"/>
    </source>
</evidence>
<dbReference type="EC" id="3.4.-.-" evidence="4"/>
<dbReference type="Gene3D" id="2.70.70.10">
    <property type="entry name" value="Glucose Permease (Domain IIA)"/>
    <property type="match status" value="1"/>
</dbReference>
<dbReference type="PANTHER" id="PTHR21666">
    <property type="entry name" value="PEPTIDASE-RELATED"/>
    <property type="match status" value="1"/>
</dbReference>
<protein>
    <submittedName>
        <fullName evidence="4">M23 family metallopeptidase</fullName>
        <ecNumber evidence="4">3.4.-.-</ecNumber>
    </submittedName>
</protein>
<evidence type="ECO:0000256" key="2">
    <source>
        <dbReference type="SAM" id="Phobius"/>
    </source>
</evidence>
<feature type="region of interest" description="Disordered" evidence="1">
    <location>
        <begin position="202"/>
        <end position="221"/>
    </location>
</feature>
<evidence type="ECO:0000313" key="5">
    <source>
        <dbReference type="Proteomes" id="UP001478862"/>
    </source>
</evidence>
<feature type="transmembrane region" description="Helical" evidence="2">
    <location>
        <begin position="33"/>
        <end position="50"/>
    </location>
</feature>
<dbReference type="Pfam" id="PF01551">
    <property type="entry name" value="Peptidase_M23"/>
    <property type="match status" value="1"/>
</dbReference>
<dbReference type="RefSeq" id="WP_349658379.1">
    <property type="nucleotide sequence ID" value="NZ_JBEGDG010000002.1"/>
</dbReference>
<evidence type="ECO:0000256" key="1">
    <source>
        <dbReference type="SAM" id="MobiDB-lite"/>
    </source>
</evidence>
<dbReference type="InterPro" id="IPR016047">
    <property type="entry name" value="M23ase_b-sheet_dom"/>
</dbReference>
<dbReference type="InterPro" id="IPR050570">
    <property type="entry name" value="Cell_wall_metabolism_enzyme"/>
</dbReference>
<accession>A0ABV1MNY0</accession>
<keyword evidence="2" id="KW-0812">Transmembrane</keyword>
<dbReference type="SUPFAM" id="SSF51261">
    <property type="entry name" value="Duplicated hybrid motif"/>
    <property type="match status" value="1"/>
</dbReference>
<feature type="transmembrane region" description="Helical" evidence="2">
    <location>
        <begin position="56"/>
        <end position="76"/>
    </location>
</feature>
<keyword evidence="2" id="KW-0472">Membrane</keyword>
<gene>
    <name evidence="4" type="ORF">ABNX05_03140</name>
</gene>
<dbReference type="EMBL" id="JBEGDG010000002">
    <property type="protein sequence ID" value="MEQ6353604.1"/>
    <property type="molecule type" value="Genomic_DNA"/>
</dbReference>
<dbReference type="CDD" id="cd12797">
    <property type="entry name" value="M23_peptidase"/>
    <property type="match status" value="1"/>
</dbReference>
<dbReference type="PANTHER" id="PTHR21666:SF285">
    <property type="entry name" value="M23 FAMILY METALLOPEPTIDASE"/>
    <property type="match status" value="1"/>
</dbReference>
<sequence length="299" mass="33644">MLPIFYSIGLLIILPASFIISLWKAPFKSKLEWLLDSMLTTALIVWLFQAGNWSWVGYYVSFLWLILLIVTFIFSWKKIRNLPFTIKYSLNQKFSIGIYILLILVFGTYNALVVKSYSVAEKGIELSFPLKNGTYYVGQGGNQVAMNYHQAHPGQKYALDILKLNTIGTRANGLYPEELNKYQIFEDNLYSPCNGKVVNVKNDLPDLTPPKSDSENPEGNHVTLSCENDDATTILLAHMQKGSLVVAKNEKVTTGQKLGKVGNSGNTSEPHLHIHAEKDGRGVPIIFNDRFLVRNSLVR</sequence>
<reference evidence="4 5" key="1">
    <citation type="submission" date="2024-06" db="EMBL/GenBank/DDBJ databases">
        <title>Lysinibacillus zambalefons sp. nov., a Novel Firmicute Isolated from the Poon Bato Zambales Hyperalkaline Spring.</title>
        <authorList>
            <person name="Aja J.A."/>
            <person name="Lazaro J.E.H."/>
            <person name="Llorin L.D."/>
            <person name="Lim K.R."/>
            <person name="Teodosio J."/>
            <person name="Dalisay D.S."/>
        </authorList>
    </citation>
    <scope>NUCLEOTIDE SEQUENCE [LARGE SCALE GENOMIC DNA]</scope>
    <source>
        <strain evidence="4 5">M3</strain>
    </source>
</reference>
<keyword evidence="5" id="KW-1185">Reference proteome</keyword>